<reference evidence="1 2" key="1">
    <citation type="submission" date="2012-12" db="EMBL/GenBank/DDBJ databases">
        <title>Genome assembly of Fulvivirga imtechensis AK7.</title>
        <authorList>
            <person name="Nupur N."/>
            <person name="Khatri I."/>
            <person name="Kumar R."/>
            <person name="Subramanian S."/>
            <person name="Pinnaka A."/>
        </authorList>
    </citation>
    <scope>NUCLEOTIDE SEQUENCE [LARGE SCALE GENOMIC DNA]</scope>
    <source>
        <strain evidence="1 2">AK7</strain>
    </source>
</reference>
<protein>
    <recommendedName>
        <fullName evidence="3">MmcQ-like protein</fullName>
    </recommendedName>
</protein>
<dbReference type="eggNOG" id="COG2315">
    <property type="taxonomic scope" value="Bacteria"/>
</dbReference>
<keyword evidence="2" id="KW-1185">Reference proteome</keyword>
<dbReference type="RefSeq" id="WP_009580657.1">
    <property type="nucleotide sequence ID" value="NZ_AMZN01000048.1"/>
</dbReference>
<comment type="caution">
    <text evidence="1">The sequence shown here is derived from an EMBL/GenBank/DDBJ whole genome shotgun (WGS) entry which is preliminary data.</text>
</comment>
<accession>L8JRP5</accession>
<dbReference type="PANTHER" id="PTHR35145">
    <property type="entry name" value="CYTOPLASMIC PROTEIN-RELATED"/>
    <property type="match status" value="1"/>
</dbReference>
<dbReference type="InterPro" id="IPR038056">
    <property type="entry name" value="YjbR-like_sf"/>
</dbReference>
<dbReference type="InterPro" id="IPR058532">
    <property type="entry name" value="YjbR/MT2646/Rv2570-like"/>
</dbReference>
<gene>
    <name evidence="1" type="ORF">C900_03293</name>
</gene>
<dbReference type="EMBL" id="AMZN01000048">
    <property type="protein sequence ID" value="ELR70858.1"/>
    <property type="molecule type" value="Genomic_DNA"/>
</dbReference>
<evidence type="ECO:0008006" key="3">
    <source>
        <dbReference type="Google" id="ProtNLM"/>
    </source>
</evidence>
<dbReference type="OrthoDB" id="9789813at2"/>
<sequence>MNIEEFRNFCMAKAGVTEGFPFDETVLVFKVMNKMFALTGVDTFESANLKCDPDRAEELREKYAGIKPGYHMSKKHWNTVMMDGSVSDQLIYELIDHSYDLVVEGLPKKLKVELELLKTQNI</sequence>
<dbReference type="Gene3D" id="3.90.1150.30">
    <property type="match status" value="1"/>
</dbReference>
<name>L8JRP5_9BACT</name>
<dbReference type="Proteomes" id="UP000011135">
    <property type="component" value="Unassembled WGS sequence"/>
</dbReference>
<dbReference type="STRING" id="1237149.C900_03293"/>
<dbReference type="InterPro" id="IPR007351">
    <property type="entry name" value="YjbR"/>
</dbReference>
<proteinExistence type="predicted"/>
<evidence type="ECO:0000313" key="1">
    <source>
        <dbReference type="EMBL" id="ELR70858.1"/>
    </source>
</evidence>
<organism evidence="1 2">
    <name type="scientific">Fulvivirga imtechensis AK7</name>
    <dbReference type="NCBI Taxonomy" id="1237149"/>
    <lineage>
        <taxon>Bacteria</taxon>
        <taxon>Pseudomonadati</taxon>
        <taxon>Bacteroidota</taxon>
        <taxon>Cytophagia</taxon>
        <taxon>Cytophagales</taxon>
        <taxon>Fulvivirgaceae</taxon>
        <taxon>Fulvivirga</taxon>
    </lineage>
</organism>
<dbReference type="PATRIC" id="fig|1237149.3.peg.3054"/>
<dbReference type="AlphaFoldDB" id="L8JRP5"/>
<dbReference type="PANTHER" id="PTHR35145:SF1">
    <property type="entry name" value="CYTOPLASMIC PROTEIN"/>
    <property type="match status" value="1"/>
</dbReference>
<evidence type="ECO:0000313" key="2">
    <source>
        <dbReference type="Proteomes" id="UP000011135"/>
    </source>
</evidence>
<dbReference type="SUPFAM" id="SSF142906">
    <property type="entry name" value="YjbR-like"/>
    <property type="match status" value="1"/>
</dbReference>
<dbReference type="Pfam" id="PF04237">
    <property type="entry name" value="YjbR"/>
    <property type="match status" value="1"/>
</dbReference>